<reference evidence="2" key="1">
    <citation type="submission" date="2021-03" db="EMBL/GenBank/DDBJ databases">
        <authorList>
            <person name="Lu T."/>
            <person name="Wang Q."/>
            <person name="Han X."/>
        </authorList>
    </citation>
    <scope>NUCLEOTIDE SEQUENCE</scope>
    <source>
        <strain evidence="2">WQ 2009</strain>
    </source>
</reference>
<dbReference type="EMBL" id="JAGKSB010000021">
    <property type="protein sequence ID" value="MBP3944505.1"/>
    <property type="molecule type" value="Genomic_DNA"/>
</dbReference>
<keyword evidence="1" id="KW-0472">Membrane</keyword>
<gene>
    <name evidence="2" type="ORF">J5U18_13255</name>
</gene>
<keyword evidence="1" id="KW-1133">Transmembrane helix</keyword>
<name>A0A8T4HDX1_9SPHI</name>
<accession>A0A8T4HDX1</accession>
<keyword evidence="1" id="KW-0812">Transmembrane</keyword>
<dbReference type="Proteomes" id="UP000679691">
    <property type="component" value="Unassembled WGS sequence"/>
</dbReference>
<keyword evidence="3" id="KW-1185">Reference proteome</keyword>
<dbReference type="RefSeq" id="WP_353548019.1">
    <property type="nucleotide sequence ID" value="NZ_JAGKSB010000021.1"/>
</dbReference>
<dbReference type="AlphaFoldDB" id="A0A8T4HDX1"/>
<sequence length="60" mass="6385">MNLIYSVKVSTTEFFRLLGSIGIALAYVGTIIIGAQITLSLVVVTAATTNSLCKLSRTSY</sequence>
<evidence type="ECO:0000313" key="3">
    <source>
        <dbReference type="Proteomes" id="UP000679691"/>
    </source>
</evidence>
<evidence type="ECO:0000256" key="1">
    <source>
        <dbReference type="SAM" id="Phobius"/>
    </source>
</evidence>
<comment type="caution">
    <text evidence="2">The sequence shown here is derived from an EMBL/GenBank/DDBJ whole genome shotgun (WGS) entry which is preliminary data.</text>
</comment>
<evidence type="ECO:0000313" key="2">
    <source>
        <dbReference type="EMBL" id="MBP3944505.1"/>
    </source>
</evidence>
<feature type="transmembrane region" description="Helical" evidence="1">
    <location>
        <begin position="20"/>
        <end position="47"/>
    </location>
</feature>
<organism evidence="2 3">
    <name type="scientific">Rhinopithecimicrobium faecis</name>
    <dbReference type="NCBI Taxonomy" id="2820698"/>
    <lineage>
        <taxon>Bacteria</taxon>
        <taxon>Pseudomonadati</taxon>
        <taxon>Bacteroidota</taxon>
        <taxon>Sphingobacteriia</taxon>
        <taxon>Sphingobacteriales</taxon>
        <taxon>Sphingobacteriaceae</taxon>
        <taxon>Rhinopithecimicrobium</taxon>
    </lineage>
</organism>
<proteinExistence type="predicted"/>
<protein>
    <submittedName>
        <fullName evidence="2">Uncharacterized protein</fullName>
    </submittedName>
</protein>